<comment type="caution">
    <text evidence="2">The sequence shown here is derived from an EMBL/GenBank/DDBJ whole genome shotgun (WGS) entry which is preliminary data.</text>
</comment>
<sequence length="345" mass="40403">MGKRYSLTNKNTEQENNNNYRNGSKETGIYRNHKDGVAYKLFSGKKESLSLYNSIMRTDYTDPDEIEVVTLNSAIYIGRKNDNAIILHFNMLLTEFQTTFNPNMPLRTLIYVSNEYEKYIAEHELNLYSEYIQKIPTPYFVTLYYGSKEQPEKQILRLSDAYKNKTENPELELMVTQYNVNPSYNEELKRRCPELDGYIKYVEKTRKYHKTGMTYEEAVKKAVDECIEEGILKEFFVKNKAEVISMTIFEYDEEEHMRLEREEQYRKGEEAGEARGIEIGEARGEARGIEIGEARGENRGRCEGLKNQIRKKLAKGKTILQIADEVEETEEKVIELIKEIETEQV</sequence>
<evidence type="ECO:0008006" key="4">
    <source>
        <dbReference type="Google" id="ProtNLM"/>
    </source>
</evidence>
<dbReference type="AlphaFoldDB" id="A0AAW3JS32"/>
<accession>A0AAW3JS32</accession>
<keyword evidence="3" id="KW-1185">Reference proteome</keyword>
<feature type="compositionally biased region" description="Low complexity" evidence="1">
    <location>
        <begin position="8"/>
        <end position="22"/>
    </location>
</feature>
<dbReference type="Proteomes" id="UP000050833">
    <property type="component" value="Unassembled WGS sequence"/>
</dbReference>
<evidence type="ECO:0000313" key="3">
    <source>
        <dbReference type="Proteomes" id="UP000050833"/>
    </source>
</evidence>
<reference evidence="2 3" key="1">
    <citation type="submission" date="2015-10" db="EMBL/GenBank/DDBJ databases">
        <title>Butyribacter intestini gen. nov., sp. nov., a butyric acid-producing bacterium of the family Lachnospiraceae isolated from the human faeces.</title>
        <authorList>
            <person name="Zou Y."/>
            <person name="Xue W."/>
            <person name="Luo G."/>
            <person name="Lv M."/>
        </authorList>
    </citation>
    <scope>NUCLEOTIDE SEQUENCE [LARGE SCALE GENOMIC DNA]</scope>
    <source>
        <strain evidence="2 3">TF01-11</strain>
    </source>
</reference>
<dbReference type="RefSeq" id="WP_055945387.1">
    <property type="nucleotide sequence ID" value="NZ_LLKB01000005.1"/>
</dbReference>
<protein>
    <recommendedName>
        <fullName evidence="4">Transposase, YhgA-like</fullName>
    </recommendedName>
</protein>
<organism evidence="2 3">
    <name type="scientific">Butyribacter intestini</name>
    <dbReference type="NCBI Taxonomy" id="1703332"/>
    <lineage>
        <taxon>Bacteria</taxon>
        <taxon>Bacillati</taxon>
        <taxon>Bacillota</taxon>
        <taxon>Clostridia</taxon>
        <taxon>Lachnospirales</taxon>
        <taxon>Lachnospiraceae</taxon>
        <taxon>Butyribacter</taxon>
    </lineage>
</organism>
<proteinExistence type="predicted"/>
<evidence type="ECO:0000313" key="2">
    <source>
        <dbReference type="EMBL" id="KQC85483.1"/>
    </source>
</evidence>
<evidence type="ECO:0000256" key="1">
    <source>
        <dbReference type="SAM" id="MobiDB-lite"/>
    </source>
</evidence>
<dbReference type="EMBL" id="LLKB01000005">
    <property type="protein sequence ID" value="KQC85483.1"/>
    <property type="molecule type" value="Genomic_DNA"/>
</dbReference>
<gene>
    <name evidence="2" type="ORF">APZ18_12455</name>
</gene>
<feature type="region of interest" description="Disordered" evidence="1">
    <location>
        <begin position="1"/>
        <end position="27"/>
    </location>
</feature>
<name>A0AAW3JS32_9FIRM</name>